<evidence type="ECO:0008006" key="3">
    <source>
        <dbReference type="Google" id="ProtNLM"/>
    </source>
</evidence>
<dbReference type="SMART" id="SM01325">
    <property type="entry name" value="DUF3160"/>
    <property type="match status" value="1"/>
</dbReference>
<proteinExistence type="predicted"/>
<dbReference type="KEGG" id="dto:TOL2_C25280"/>
<dbReference type="EMBL" id="FO203503">
    <property type="protein sequence ID" value="CCK80687.1"/>
    <property type="molecule type" value="Genomic_DNA"/>
</dbReference>
<reference evidence="1 2" key="1">
    <citation type="journal article" date="2013" name="Environ. Microbiol.">
        <title>Complete genome, catabolic sub-proteomes and key-metabolites of Desulfobacula toluolica Tol2, a marine, aromatic compound-degrading, sulfate-reducing bacterium.</title>
        <authorList>
            <person name="Wohlbrand L."/>
            <person name="Jacob J.H."/>
            <person name="Kube M."/>
            <person name="Mussmann M."/>
            <person name="Jarling R."/>
            <person name="Beck A."/>
            <person name="Amann R."/>
            <person name="Wilkes H."/>
            <person name="Reinhardt R."/>
            <person name="Rabus R."/>
        </authorList>
    </citation>
    <scope>NUCLEOTIDE SEQUENCE [LARGE SCALE GENOMIC DNA]</scope>
    <source>
        <strain evidence="2">DSM 7467 / Tol2</strain>
    </source>
</reference>
<dbReference type="Pfam" id="PF11369">
    <property type="entry name" value="DUF3160"/>
    <property type="match status" value="1"/>
</dbReference>
<protein>
    <recommendedName>
        <fullName evidence="3">DUF3160 domain-containing protein</fullName>
    </recommendedName>
</protein>
<accession>K0NPD1</accession>
<evidence type="ECO:0000313" key="1">
    <source>
        <dbReference type="EMBL" id="CCK80687.1"/>
    </source>
</evidence>
<evidence type="ECO:0000313" key="2">
    <source>
        <dbReference type="Proteomes" id="UP000007347"/>
    </source>
</evidence>
<dbReference type="HOGENOM" id="CLU_015670_1_0_7"/>
<keyword evidence="2" id="KW-1185">Reference proteome</keyword>
<dbReference type="AlphaFoldDB" id="K0NPD1"/>
<dbReference type="InterPro" id="IPR022601">
    <property type="entry name" value="DUF3160"/>
</dbReference>
<dbReference type="OrthoDB" id="222260at2"/>
<organism evidence="1 2">
    <name type="scientific">Desulfobacula toluolica (strain DSM 7467 / Tol2)</name>
    <dbReference type="NCBI Taxonomy" id="651182"/>
    <lineage>
        <taxon>Bacteria</taxon>
        <taxon>Pseudomonadati</taxon>
        <taxon>Thermodesulfobacteriota</taxon>
        <taxon>Desulfobacteria</taxon>
        <taxon>Desulfobacterales</taxon>
        <taxon>Desulfobacteraceae</taxon>
        <taxon>Desulfobacula</taxon>
    </lineage>
</organism>
<dbReference type="RefSeq" id="WP_014957993.1">
    <property type="nucleotide sequence ID" value="NC_018645.1"/>
</dbReference>
<gene>
    <name evidence="1" type="ordered locus">TOL2_C25280</name>
</gene>
<dbReference type="Proteomes" id="UP000007347">
    <property type="component" value="Chromosome"/>
</dbReference>
<name>K0NPD1_DESTT</name>
<sequence length="624" mass="70500">MIKIPSREYKIVFLLLFLAWLMIPFAAIAKDTPPHGMFALYEQNRQQGIPNYITEDFMLLSHGMVINETVTMLEETLLLPEFKNLIDELTTKIIGNKEKISSVDKANLDYLAVLTCLITGAEQPDKKAVVNQKAVIAELKKVRAAKGIDTSTLMQQQIDYSQFIVRGKYTRNKKLGQYFQAMRYAGTVLFPILESKATGISTKQADTLSQQAMALAAHVHGSKKLADRYEYIQKLLASIFGPADDLILTDYVKILKKLPHAQISQLRQALFNLAEKNNRKPAIISGAVDIKKLEKGQTPSDVMTGFRFMPLRFTPDSAAMQQLVFNNVTRYQGKKTPFSRSLIDGNWVKGFPMGIELMAILGSKDAQTRLNKNDECNYMGYAAAKKKAGILLRTSSGLNSNHMQLMRYWLNTTDIPEEAINLSRRLNTCLGFWTYTRYISTLYAKQSYTTVAKSFSASPPRNQAWLSGAPELYAHLQLQAVMLNQMLPAEVNHPMKERLKDYIDVLETCRSIAFKELGKSELNADEIRFLNQLDTRLAYVVVNQDAPIVTDVHTEPNSGMVLQEGLGYPKIIMYPLEKVQARGALFNYYEFKHPINDRLTDDKWQKMLADPKAMEKLALSPGSS</sequence>
<dbReference type="STRING" id="651182.TOL2_C25280"/>